<dbReference type="Proteomes" id="UP000284476">
    <property type="component" value="Unassembled WGS sequence"/>
</dbReference>
<feature type="transmembrane region" description="Helical" evidence="1">
    <location>
        <begin position="49"/>
        <end position="76"/>
    </location>
</feature>
<dbReference type="Proteomes" id="UP000285710">
    <property type="component" value="Unassembled WGS sequence"/>
</dbReference>
<gene>
    <name evidence="3" type="ORF">D2T30_03910</name>
    <name evidence="4" type="ORF">D2T31_07420</name>
    <name evidence="2" type="ORF">D2T33_09670</name>
</gene>
<dbReference type="EMBL" id="SAUW01000008">
    <property type="protein sequence ID" value="RWR12359.1"/>
    <property type="molecule type" value="Genomic_DNA"/>
</dbReference>
<feature type="transmembrane region" description="Helical" evidence="1">
    <location>
        <begin position="172"/>
        <end position="190"/>
    </location>
</feature>
<dbReference type="Proteomes" id="UP000285295">
    <property type="component" value="Unassembled WGS sequence"/>
</dbReference>
<accession>A0A443KC92</accession>
<organism evidence="2 7">
    <name type="scientific">Paenirhodobacter populi</name>
    <dbReference type="NCBI Taxonomy" id="2306993"/>
    <lineage>
        <taxon>Bacteria</taxon>
        <taxon>Pseudomonadati</taxon>
        <taxon>Pseudomonadota</taxon>
        <taxon>Alphaproteobacteria</taxon>
        <taxon>Rhodobacterales</taxon>
        <taxon>Rhodobacter group</taxon>
        <taxon>Paenirhodobacter</taxon>
    </lineage>
</organism>
<evidence type="ECO:0000313" key="4">
    <source>
        <dbReference type="EMBL" id="RWR30243.1"/>
    </source>
</evidence>
<evidence type="ECO:0000313" key="5">
    <source>
        <dbReference type="Proteomes" id="UP000284476"/>
    </source>
</evidence>
<dbReference type="RefSeq" id="WP_128183954.1">
    <property type="nucleotide sequence ID" value="NZ_JBHRSO010000023.1"/>
</dbReference>
<evidence type="ECO:0000313" key="7">
    <source>
        <dbReference type="Proteomes" id="UP000285710"/>
    </source>
</evidence>
<keyword evidence="1" id="KW-0812">Transmembrane</keyword>
<evidence type="ECO:0000313" key="2">
    <source>
        <dbReference type="EMBL" id="RWR12359.1"/>
    </source>
</evidence>
<evidence type="ECO:0000256" key="1">
    <source>
        <dbReference type="SAM" id="Phobius"/>
    </source>
</evidence>
<dbReference type="EMBL" id="SAUX01000008">
    <property type="protein sequence ID" value="RWR30243.1"/>
    <property type="molecule type" value="Genomic_DNA"/>
</dbReference>
<accession>A0A443IW38</accession>
<proteinExistence type="predicted"/>
<reference evidence="5 6" key="1">
    <citation type="submission" date="2019-01" db="EMBL/GenBank/DDBJ databases">
        <title>Sinorhodobacter populi sp. nov. isolated from the symptomatic bark tissue of Populus euramericana canker.</title>
        <authorList>
            <person name="Xu G."/>
        </authorList>
    </citation>
    <scope>NUCLEOTIDE SEQUENCE [LARGE SCALE GENOMIC DNA]</scope>
    <source>
        <strain evidence="2 7">2D-5</strain>
        <strain evidence="4 6">D19-10-3-21</strain>
        <strain evidence="3 5">SK2B-1</strain>
    </source>
</reference>
<accession>A0A443JSV5</accession>
<evidence type="ECO:0000313" key="6">
    <source>
        <dbReference type="Proteomes" id="UP000285295"/>
    </source>
</evidence>
<keyword evidence="7" id="KW-1185">Reference proteome</keyword>
<dbReference type="EMBL" id="SAUZ01000003">
    <property type="protein sequence ID" value="RWR23598.1"/>
    <property type="molecule type" value="Genomic_DNA"/>
</dbReference>
<protein>
    <submittedName>
        <fullName evidence="2">Paraquat-inducible protein A</fullName>
    </submittedName>
</protein>
<dbReference type="Pfam" id="PF04403">
    <property type="entry name" value="PqiA"/>
    <property type="match status" value="1"/>
</dbReference>
<dbReference type="OrthoDB" id="5291921at2"/>
<reference evidence="5 6" key="2">
    <citation type="submission" date="2019-01" db="EMBL/GenBank/DDBJ databases">
        <authorList>
            <person name="Li Y."/>
        </authorList>
    </citation>
    <scope>NUCLEOTIDE SEQUENCE [LARGE SCALE GENOMIC DNA]</scope>
    <source>
        <strain evidence="2 7">2D-5</strain>
        <strain evidence="4 6">D19-10-3-21</strain>
        <strain evidence="3 5">SK2B-1</strain>
    </source>
</reference>
<dbReference type="InterPro" id="IPR007498">
    <property type="entry name" value="PqiA-like"/>
</dbReference>
<dbReference type="AlphaFoldDB" id="A0A443IW38"/>
<feature type="transmembrane region" description="Helical" evidence="1">
    <location>
        <begin position="96"/>
        <end position="127"/>
    </location>
</feature>
<evidence type="ECO:0000313" key="3">
    <source>
        <dbReference type="EMBL" id="RWR23598.1"/>
    </source>
</evidence>
<name>A0A443IW38_9RHOB</name>
<comment type="caution">
    <text evidence="2">The sequence shown here is derived from an EMBL/GenBank/DDBJ whole genome shotgun (WGS) entry which is preliminary data.</text>
</comment>
<keyword evidence="1" id="KW-1133">Transmembrane helix</keyword>
<sequence>MNAPLPPIEDLVACPHCDALHHLPSLGENERAFCARCGSLMVAPRARSFLQVLSLAFSAMILMAAAVFFPFLSISSHGFGHASSVFEVAMAFSDSWYAPLSLAVLMVIVALPALRFAGLIYTLWPLANGRPPWRHAAFVFRMVEESQPWSMAEIFVIGTAVALVKIGGLASISFGPAFWAFCCLIIVNVLKNAYMSKSAIWEAIGKG</sequence>
<keyword evidence="1" id="KW-0472">Membrane</keyword>